<reference evidence="8" key="1">
    <citation type="journal article" date="2020" name="Nature">
        <title>Giant virus diversity and host interactions through global metagenomics.</title>
        <authorList>
            <person name="Schulz F."/>
            <person name="Roux S."/>
            <person name="Paez-Espino D."/>
            <person name="Jungbluth S."/>
            <person name="Walsh D.A."/>
            <person name="Denef V.J."/>
            <person name="McMahon K.D."/>
            <person name="Konstantinidis K.T."/>
            <person name="Eloe-Fadrosh E.A."/>
            <person name="Kyrpides N.C."/>
            <person name="Woyke T."/>
        </authorList>
    </citation>
    <scope>NUCLEOTIDE SEQUENCE</scope>
    <source>
        <strain evidence="8">GVMAG-M-3300023184-120</strain>
    </source>
</reference>
<feature type="domain" description="Helicase C-terminal" evidence="7">
    <location>
        <begin position="333"/>
        <end position="530"/>
    </location>
</feature>
<sequence>MVFICPDTYNNNTEYDSYFSQFPFPLSAFQKYAIEGIIKKNHVLVTAHTGSGKTLPAEFAIKHFAGQNKKVIYTSPIKALSNQKFYEFTQKFPDISIGLFTGDIKINPEADVLIMTTEILQNTLFNHIHGVKHDKTMMFQMDFETELAAVVFDEVHYINDEDRGQVWEKCLVMLPEHVQKIMLSATMDNARGFAKWCENIHPQSNKIVYLSTTTTRVVPLSHYSFIAVSDSLLKTIKNKEIQQDIRKNTNILIKIQNEKGVFDVLNGYNTIKRIEAHLDTYKAVSKRKFVLNKLTAFLKEKNMLPAIGFVFSRKQVELCAHEITTVLLPEDSKIPHLVRKECDHLVRRLPNHSEYLELTEYIELVGLLEKGIGIHHSGMIPILRELVEMCISKKYIQLLFATESFAVGLDCPIKTAIFTGITKFDGSTPRGLLSHEYTQMAGRAGRRGIDSIGYIVHCNNLFRLPDKTTYETMLNGKPPKLVSKFKLSYDLILNILKPKEESQQTVNSIIEFTQKSIMFSELEEEINSQRLLAKNSPVWDNPVPLDVCEKMFALQENEERAVNRKKKELQKQIEEYKTEYATLDDAMKQYSVFMEKDVQFKSTIQYLNSLEGFLVNKIQKISELMEHKGFLVCTENSFKPTLLGEMASRISEIYSLPWMECIVKKWNYFENFDVKQMVGLFSCTTNIKVKQEVCRHTPNPKDEFVKTAVLELIKGHEEYTELENKFEIETGTKTEELLMFDLIDEAMEWCDCDSEKKCKVFLKQVLSEKEISTGDFTKAMMKIANISRELQTVSEQYEFQGQAEFAYKLSQVENVVLKYIATNQSLYV</sequence>
<feature type="domain" description="Helicase ATP-binding" evidence="6">
    <location>
        <begin position="34"/>
        <end position="205"/>
    </location>
</feature>
<protein>
    <recommendedName>
        <fullName evidence="9">Helicase</fullName>
    </recommendedName>
</protein>
<dbReference type="InterPro" id="IPR001650">
    <property type="entry name" value="Helicase_C-like"/>
</dbReference>
<dbReference type="GO" id="GO:0070478">
    <property type="term" value="P:nuclear-transcribed mRNA catabolic process, 3'-5' exonucleolytic nonsense-mediated decay"/>
    <property type="evidence" value="ECO:0007669"/>
    <property type="project" value="TreeGrafter"/>
</dbReference>
<accession>A0A6C0HIM6</accession>
<dbReference type="PANTHER" id="PTHR12131:SF1">
    <property type="entry name" value="ATP-DEPENDENT RNA HELICASE SUPV3L1, MITOCHONDRIAL-RELATED"/>
    <property type="match status" value="1"/>
</dbReference>
<dbReference type="InterPro" id="IPR027417">
    <property type="entry name" value="P-loop_NTPase"/>
</dbReference>
<dbReference type="PROSITE" id="PS51194">
    <property type="entry name" value="HELICASE_CTER"/>
    <property type="match status" value="1"/>
</dbReference>
<evidence type="ECO:0000256" key="5">
    <source>
        <dbReference type="SAM" id="Coils"/>
    </source>
</evidence>
<keyword evidence="2" id="KW-0378">Hydrolase</keyword>
<keyword evidence="1" id="KW-0547">Nucleotide-binding</keyword>
<dbReference type="InterPro" id="IPR014001">
    <property type="entry name" value="Helicase_ATP-bd"/>
</dbReference>
<dbReference type="Gene3D" id="1.10.3380.30">
    <property type="match status" value="1"/>
</dbReference>
<dbReference type="GO" id="GO:0005524">
    <property type="term" value="F:ATP binding"/>
    <property type="evidence" value="ECO:0007669"/>
    <property type="project" value="UniProtKB-KW"/>
</dbReference>
<dbReference type="PROSITE" id="PS51192">
    <property type="entry name" value="HELICASE_ATP_BIND_1"/>
    <property type="match status" value="1"/>
</dbReference>
<dbReference type="EMBL" id="MN739967">
    <property type="protein sequence ID" value="QHT80349.1"/>
    <property type="molecule type" value="Genomic_DNA"/>
</dbReference>
<dbReference type="SUPFAM" id="SSF52540">
    <property type="entry name" value="P-loop containing nucleoside triphosphate hydrolases"/>
    <property type="match status" value="1"/>
</dbReference>
<dbReference type="Gene3D" id="3.40.50.300">
    <property type="entry name" value="P-loop containing nucleotide triphosphate hydrolases"/>
    <property type="match status" value="2"/>
</dbReference>
<dbReference type="GO" id="GO:0003676">
    <property type="term" value="F:nucleic acid binding"/>
    <property type="evidence" value="ECO:0007669"/>
    <property type="project" value="InterPro"/>
</dbReference>
<dbReference type="GO" id="GO:0016787">
    <property type="term" value="F:hydrolase activity"/>
    <property type="evidence" value="ECO:0007669"/>
    <property type="project" value="UniProtKB-KW"/>
</dbReference>
<evidence type="ECO:0000256" key="3">
    <source>
        <dbReference type="ARBA" id="ARBA00022806"/>
    </source>
</evidence>
<dbReference type="AlphaFoldDB" id="A0A6C0HIM6"/>
<evidence type="ECO:0000256" key="4">
    <source>
        <dbReference type="ARBA" id="ARBA00022840"/>
    </source>
</evidence>
<feature type="coiled-coil region" evidence="5">
    <location>
        <begin position="552"/>
        <end position="586"/>
    </location>
</feature>
<dbReference type="PANTHER" id="PTHR12131">
    <property type="entry name" value="ATP-DEPENDENT RNA AND DNA HELICASE"/>
    <property type="match status" value="1"/>
</dbReference>
<dbReference type="GO" id="GO:0004386">
    <property type="term" value="F:helicase activity"/>
    <property type="evidence" value="ECO:0007669"/>
    <property type="project" value="UniProtKB-KW"/>
</dbReference>
<dbReference type="SMART" id="SM00487">
    <property type="entry name" value="DEXDc"/>
    <property type="match status" value="1"/>
</dbReference>
<proteinExistence type="predicted"/>
<dbReference type="InterPro" id="IPR012961">
    <property type="entry name" value="Ski2/MTR4_C"/>
</dbReference>
<dbReference type="InterPro" id="IPR011545">
    <property type="entry name" value="DEAD/DEAH_box_helicase_dom"/>
</dbReference>
<dbReference type="SMART" id="SM00490">
    <property type="entry name" value="HELICc"/>
    <property type="match status" value="1"/>
</dbReference>
<dbReference type="GO" id="GO:0055087">
    <property type="term" value="C:Ski complex"/>
    <property type="evidence" value="ECO:0007669"/>
    <property type="project" value="TreeGrafter"/>
</dbReference>
<keyword evidence="4" id="KW-0067">ATP-binding</keyword>
<keyword evidence="3" id="KW-0347">Helicase</keyword>
<evidence type="ECO:0000259" key="7">
    <source>
        <dbReference type="PROSITE" id="PS51194"/>
    </source>
</evidence>
<evidence type="ECO:0000256" key="1">
    <source>
        <dbReference type="ARBA" id="ARBA00022741"/>
    </source>
</evidence>
<keyword evidence="5" id="KW-0175">Coiled coil</keyword>
<evidence type="ECO:0000313" key="8">
    <source>
        <dbReference type="EMBL" id="QHT80349.1"/>
    </source>
</evidence>
<name>A0A6C0HIM6_9ZZZZ</name>
<evidence type="ECO:0000256" key="2">
    <source>
        <dbReference type="ARBA" id="ARBA00022801"/>
    </source>
</evidence>
<dbReference type="Pfam" id="PF00270">
    <property type="entry name" value="DEAD"/>
    <property type="match status" value="1"/>
</dbReference>
<organism evidence="8">
    <name type="scientific">viral metagenome</name>
    <dbReference type="NCBI Taxonomy" id="1070528"/>
    <lineage>
        <taxon>unclassified sequences</taxon>
        <taxon>metagenomes</taxon>
        <taxon>organismal metagenomes</taxon>
    </lineage>
</organism>
<evidence type="ECO:0000259" key="6">
    <source>
        <dbReference type="PROSITE" id="PS51192"/>
    </source>
</evidence>
<dbReference type="InterPro" id="IPR050699">
    <property type="entry name" value="RNA-DNA_Helicase"/>
</dbReference>
<evidence type="ECO:0008006" key="9">
    <source>
        <dbReference type="Google" id="ProtNLM"/>
    </source>
</evidence>
<dbReference type="Pfam" id="PF08148">
    <property type="entry name" value="DSHCT"/>
    <property type="match status" value="1"/>
</dbReference>